<keyword evidence="1" id="KW-0812">Transmembrane</keyword>
<keyword evidence="1" id="KW-0472">Membrane</keyword>
<protein>
    <recommendedName>
        <fullName evidence="4">CbtA family protein</fullName>
    </recommendedName>
</protein>
<accession>A0A5B9W5A5</accession>
<evidence type="ECO:0008006" key="4">
    <source>
        <dbReference type="Google" id="ProtNLM"/>
    </source>
</evidence>
<feature type="transmembrane region" description="Helical" evidence="1">
    <location>
        <begin position="178"/>
        <end position="198"/>
    </location>
</feature>
<proteinExistence type="predicted"/>
<feature type="transmembrane region" description="Helical" evidence="1">
    <location>
        <begin position="24"/>
        <end position="47"/>
    </location>
</feature>
<reference evidence="2 3" key="1">
    <citation type="submission" date="2019-08" db="EMBL/GenBank/DDBJ databases">
        <title>Deep-cultivation of Planctomycetes and their phenomic and genomic characterization uncovers novel biology.</title>
        <authorList>
            <person name="Wiegand S."/>
            <person name="Jogler M."/>
            <person name="Boedeker C."/>
            <person name="Pinto D."/>
            <person name="Vollmers J."/>
            <person name="Rivas-Marin E."/>
            <person name="Kohn T."/>
            <person name="Peeters S.H."/>
            <person name="Heuer A."/>
            <person name="Rast P."/>
            <person name="Oberbeckmann S."/>
            <person name="Bunk B."/>
            <person name="Jeske O."/>
            <person name="Meyerdierks A."/>
            <person name="Storesund J.E."/>
            <person name="Kallscheuer N."/>
            <person name="Luecker S."/>
            <person name="Lage O.M."/>
            <person name="Pohl T."/>
            <person name="Merkel B.J."/>
            <person name="Hornburger P."/>
            <person name="Mueller R.-W."/>
            <person name="Bruemmer F."/>
            <person name="Labrenz M."/>
            <person name="Spormann A.M."/>
            <person name="Op den Camp H."/>
            <person name="Overmann J."/>
            <person name="Amann R."/>
            <person name="Jetten M.S.M."/>
            <person name="Mascher T."/>
            <person name="Medema M.H."/>
            <person name="Devos D.P."/>
            <person name="Kaster A.-K."/>
            <person name="Ovreas L."/>
            <person name="Rohde M."/>
            <person name="Galperin M.Y."/>
            <person name="Jogler C."/>
        </authorList>
    </citation>
    <scope>NUCLEOTIDE SEQUENCE [LARGE SCALE GENOMIC DNA]</scope>
    <source>
        <strain evidence="2 3">OJF2</strain>
    </source>
</reference>
<organism evidence="2 3">
    <name type="scientific">Aquisphaera giovannonii</name>
    <dbReference type="NCBI Taxonomy" id="406548"/>
    <lineage>
        <taxon>Bacteria</taxon>
        <taxon>Pseudomonadati</taxon>
        <taxon>Planctomycetota</taxon>
        <taxon>Planctomycetia</taxon>
        <taxon>Isosphaerales</taxon>
        <taxon>Isosphaeraceae</taxon>
        <taxon>Aquisphaera</taxon>
    </lineage>
</organism>
<dbReference type="RefSeq" id="WP_148594982.1">
    <property type="nucleotide sequence ID" value="NZ_CP042997.1"/>
</dbReference>
<dbReference type="AlphaFoldDB" id="A0A5B9W5A5"/>
<gene>
    <name evidence="2" type="ORF">OJF2_36950</name>
</gene>
<dbReference type="KEGG" id="agv:OJF2_36950"/>
<keyword evidence="1" id="KW-1133">Transmembrane helix</keyword>
<feature type="transmembrane region" description="Helical" evidence="1">
    <location>
        <begin position="81"/>
        <end position="100"/>
    </location>
</feature>
<evidence type="ECO:0000256" key="1">
    <source>
        <dbReference type="SAM" id="Phobius"/>
    </source>
</evidence>
<dbReference type="Proteomes" id="UP000324233">
    <property type="component" value="Chromosome"/>
</dbReference>
<evidence type="ECO:0000313" key="3">
    <source>
        <dbReference type="Proteomes" id="UP000324233"/>
    </source>
</evidence>
<dbReference type="EMBL" id="CP042997">
    <property type="protein sequence ID" value="QEH35150.1"/>
    <property type="molecule type" value="Genomic_DNA"/>
</dbReference>
<sequence>MVSDSSPGVSDVPAGVRRRNPAAVALLGGLAAGLVAFGLGEVLYGWFPEAGESGSLNGAPVVLNTARTHAIATTRNAALEYAVLGCGLGLVMGLAGGLAGGDLRRGVAAGSFGLLLGGLAGAGLPLALVRPFLSYYQAQVYQDMMIPLAMHGTFWGVLGLIGGLAFGIGRGRGGIARLAILGLVGALVGTAVYEVVGIFLDPLAETAEPLSKTVATRLLARMAVALGTAATIALGLDGTPPGGTRTPK</sequence>
<evidence type="ECO:0000313" key="2">
    <source>
        <dbReference type="EMBL" id="QEH35150.1"/>
    </source>
</evidence>
<keyword evidence="3" id="KW-1185">Reference proteome</keyword>
<feature type="transmembrane region" description="Helical" evidence="1">
    <location>
        <begin position="145"/>
        <end position="166"/>
    </location>
</feature>
<feature type="transmembrane region" description="Helical" evidence="1">
    <location>
        <begin position="112"/>
        <end position="133"/>
    </location>
</feature>
<name>A0A5B9W5A5_9BACT</name>